<accession>Q0W0I7</accession>
<evidence type="ECO:0000313" key="7">
    <source>
        <dbReference type="EMBL" id="CAJ38106.1"/>
    </source>
</evidence>
<name>Q0W0I7_METAR</name>
<dbReference type="PANTHER" id="PTHR43854">
    <property type="entry name" value="INDOLEPYRUVATE OXIDOREDUCTASE SUBUNIT IORB"/>
    <property type="match status" value="1"/>
</dbReference>
<dbReference type="EMBL" id="AM114193">
    <property type="protein sequence ID" value="CAJ38106.1"/>
    <property type="molecule type" value="Genomic_DNA"/>
</dbReference>
<keyword evidence="3 7" id="KW-0560">Oxidoreductase</keyword>
<dbReference type="InterPro" id="IPR019752">
    <property type="entry name" value="Pyrv/ketoisovalerate_OxRed_cat"/>
</dbReference>
<comment type="function">
    <text evidence="1">Catalyzes the ferredoxin-dependent oxidative decarboxylation of arylpyruvates.</text>
</comment>
<keyword evidence="8" id="KW-1185">Reference proteome</keyword>
<dbReference type="InterPro" id="IPR002869">
    <property type="entry name" value="Pyrv_flavodox_OxRed_cen"/>
</dbReference>
<dbReference type="PANTHER" id="PTHR43854:SF1">
    <property type="entry name" value="INDOLEPYRUVATE OXIDOREDUCTASE SUBUNIT IORB"/>
    <property type="match status" value="1"/>
</dbReference>
<dbReference type="KEGG" id="rci:RRC396"/>
<dbReference type="eggNOG" id="arCOG01602">
    <property type="taxonomic scope" value="Archaea"/>
</dbReference>
<gene>
    <name evidence="7" type="primary">iorB</name>
    <name evidence="7" type="ORF">RRC396</name>
</gene>
<dbReference type="InterPro" id="IPR017719">
    <property type="entry name" value="Indolepyruvate_Fd_OxRdtase_bsu"/>
</dbReference>
<evidence type="ECO:0000313" key="8">
    <source>
        <dbReference type="Proteomes" id="UP000000663"/>
    </source>
</evidence>
<evidence type="ECO:0000259" key="6">
    <source>
        <dbReference type="Pfam" id="PF01558"/>
    </source>
</evidence>
<evidence type="ECO:0000256" key="4">
    <source>
        <dbReference type="ARBA" id="ARBA00048332"/>
    </source>
</evidence>
<dbReference type="GO" id="GO:0043805">
    <property type="term" value="F:indolepyruvate ferredoxin oxidoreductase activity"/>
    <property type="evidence" value="ECO:0007669"/>
    <property type="project" value="UniProtKB-EC"/>
</dbReference>
<evidence type="ECO:0000256" key="2">
    <source>
        <dbReference type="ARBA" id="ARBA00011238"/>
    </source>
</evidence>
<dbReference type="Proteomes" id="UP000000663">
    <property type="component" value="Chromosome"/>
</dbReference>
<dbReference type="STRING" id="351160.RRC396"/>
<evidence type="ECO:0000256" key="1">
    <source>
        <dbReference type="ARBA" id="ARBA00002995"/>
    </source>
</evidence>
<dbReference type="NCBIfam" id="TIGR03334">
    <property type="entry name" value="IOR_beta"/>
    <property type="match status" value="1"/>
</dbReference>
<dbReference type="Gene3D" id="3.40.920.10">
    <property type="entry name" value="Pyruvate-ferredoxin oxidoreductase, PFOR, domain III"/>
    <property type="match status" value="1"/>
</dbReference>
<proteinExistence type="predicted"/>
<feature type="domain" description="Pyruvate/ketoisovalerate oxidoreductase catalytic" evidence="6">
    <location>
        <begin position="18"/>
        <end position="195"/>
    </location>
</feature>
<protein>
    <recommendedName>
        <fullName evidence="5">Indolepyruvate ferredoxin oxidoreductase subunit beta</fullName>
        <ecNumber evidence="5">1.2.7.8</ecNumber>
    </recommendedName>
</protein>
<sequence length="197" mass="20848">MIKMATTKTFDLVIVGVGGQGAILASDIIGKAAVAEGLPVTASETHGMAQRGGAVENHVRIGCKYGSLIPAGGADCLMSMEPLEALRFARYLKKDSVAVINTQQIVPVTVYSQKIPYPELDQIIEIMENVTPNVKAANFTELAKKAGAAQALNVAMIGAVSKYMPLNPDNLKEVIARSVPPKTVNVNLKAFDLGRDA</sequence>
<dbReference type="PATRIC" id="fig|351160.9.peg.167"/>
<dbReference type="NCBIfam" id="NF005323">
    <property type="entry name" value="PRK06853.1-3"/>
    <property type="match status" value="1"/>
</dbReference>
<evidence type="ECO:0000256" key="3">
    <source>
        <dbReference type="ARBA" id="ARBA00023002"/>
    </source>
</evidence>
<evidence type="ECO:0000256" key="5">
    <source>
        <dbReference type="NCBIfam" id="TIGR03334"/>
    </source>
</evidence>
<organism evidence="7 8">
    <name type="scientific">Methanocella arvoryzae (strain DSM 22066 / NBRC 105507 / MRE50)</name>
    <dbReference type="NCBI Taxonomy" id="351160"/>
    <lineage>
        <taxon>Archaea</taxon>
        <taxon>Methanobacteriati</taxon>
        <taxon>Methanobacteriota</taxon>
        <taxon>Stenosarchaea group</taxon>
        <taxon>Methanomicrobia</taxon>
        <taxon>Methanocellales</taxon>
        <taxon>Methanocellaceae</taxon>
        <taxon>Methanocella</taxon>
    </lineage>
</organism>
<dbReference type="SUPFAM" id="SSF53323">
    <property type="entry name" value="Pyruvate-ferredoxin oxidoreductase, PFOR, domain III"/>
    <property type="match status" value="1"/>
</dbReference>
<comment type="catalytic activity">
    <reaction evidence="4">
        <text>indole-3-pyruvate + 2 oxidized [2Fe-2S]-[ferredoxin] + CoA = (indol-3-yl)acetyl-CoA + 2 reduced [2Fe-2S]-[ferredoxin] + CO2 + H(+)</text>
        <dbReference type="Rhea" id="RHEA:12645"/>
        <dbReference type="Rhea" id="RHEA-COMP:10000"/>
        <dbReference type="Rhea" id="RHEA-COMP:10001"/>
        <dbReference type="ChEBI" id="CHEBI:15378"/>
        <dbReference type="ChEBI" id="CHEBI:16526"/>
        <dbReference type="ChEBI" id="CHEBI:17640"/>
        <dbReference type="ChEBI" id="CHEBI:33737"/>
        <dbReference type="ChEBI" id="CHEBI:33738"/>
        <dbReference type="ChEBI" id="CHEBI:57271"/>
        <dbReference type="ChEBI" id="CHEBI:57287"/>
        <dbReference type="EC" id="1.2.7.8"/>
    </reaction>
</comment>
<reference evidence="7 8" key="1">
    <citation type="journal article" date="2006" name="Science">
        <title>Genome of rice cluster I archaea -- the key methane producers in the rice rhizosphere.</title>
        <authorList>
            <person name="Erkel C."/>
            <person name="Kube M."/>
            <person name="Reinhardt R."/>
            <person name="Liesack W."/>
        </authorList>
    </citation>
    <scope>NUCLEOTIDE SEQUENCE [LARGE SCALE GENOMIC DNA]</scope>
    <source>
        <strain evidence="8">DSM 22066 / NBRC 105507 / MRE50</strain>
    </source>
</reference>
<dbReference type="AlphaFoldDB" id="Q0W0I7"/>
<dbReference type="Pfam" id="PF01558">
    <property type="entry name" value="POR"/>
    <property type="match status" value="1"/>
</dbReference>
<dbReference type="EC" id="1.2.7.8" evidence="5"/>
<dbReference type="InterPro" id="IPR052198">
    <property type="entry name" value="IorB_Oxidoreductase"/>
</dbReference>
<comment type="subunit">
    <text evidence="2">Heterodimer of the IorA and IorB subunits.</text>
</comment>